<keyword evidence="1" id="KW-0472">Membrane</keyword>
<evidence type="ECO:0000256" key="1">
    <source>
        <dbReference type="SAM" id="Phobius"/>
    </source>
</evidence>
<feature type="transmembrane region" description="Helical" evidence="1">
    <location>
        <begin position="20"/>
        <end position="38"/>
    </location>
</feature>
<keyword evidence="1" id="KW-0812">Transmembrane</keyword>
<feature type="transmembrane region" description="Helical" evidence="1">
    <location>
        <begin position="50"/>
        <end position="77"/>
    </location>
</feature>
<evidence type="ECO:0000313" key="3">
    <source>
        <dbReference type="Proteomes" id="UP000269708"/>
    </source>
</evidence>
<proteinExistence type="predicted"/>
<sequence>MSPPGRYETARRRARAGRDLMIAAAVVAALVFLLYVGWRIVTGLDDGYGMMAIACILLGTLAAGPLALIGAVLWVAGRAAMERAPDRPGMAVNGNNEEPR</sequence>
<accession>A0A3N4V2H0</accession>
<protein>
    <submittedName>
        <fullName evidence="2">Uncharacterized protein</fullName>
    </submittedName>
</protein>
<dbReference type="AlphaFoldDB" id="A0A3N4V2H0"/>
<reference evidence="2 3" key="1">
    <citation type="submission" date="2018-11" db="EMBL/GenBank/DDBJ databases">
        <title>Genomic Encyclopedia of Type Strains, Phase IV (KMG-IV): sequencing the most valuable type-strain genomes for metagenomic binning, comparative biology and taxonomic classification.</title>
        <authorList>
            <person name="Goeker M."/>
        </authorList>
    </citation>
    <scope>NUCLEOTIDE SEQUENCE [LARGE SCALE GENOMIC DNA]</scope>
    <source>
        <strain evidence="2 3">DSM 25623</strain>
    </source>
</reference>
<comment type="caution">
    <text evidence="2">The sequence shown here is derived from an EMBL/GenBank/DDBJ whole genome shotgun (WGS) entry which is preliminary data.</text>
</comment>
<dbReference type="Proteomes" id="UP000269708">
    <property type="component" value="Unassembled WGS sequence"/>
</dbReference>
<name>A0A3N4V2H0_9GAMM</name>
<evidence type="ECO:0000313" key="2">
    <source>
        <dbReference type="EMBL" id="RPE77162.1"/>
    </source>
</evidence>
<keyword evidence="1" id="KW-1133">Transmembrane helix</keyword>
<keyword evidence="3" id="KW-1185">Reference proteome</keyword>
<gene>
    <name evidence="2" type="ORF">EDC50_2421</name>
</gene>
<organism evidence="2 3">
    <name type="scientific">Vulcaniibacterium tengchongense</name>
    <dbReference type="NCBI Taxonomy" id="1273429"/>
    <lineage>
        <taxon>Bacteria</taxon>
        <taxon>Pseudomonadati</taxon>
        <taxon>Pseudomonadota</taxon>
        <taxon>Gammaproteobacteria</taxon>
        <taxon>Lysobacterales</taxon>
        <taxon>Lysobacteraceae</taxon>
        <taxon>Vulcaniibacterium</taxon>
    </lineage>
</organism>
<dbReference type="EMBL" id="RKQN01000003">
    <property type="protein sequence ID" value="RPE77162.1"/>
    <property type="molecule type" value="Genomic_DNA"/>
</dbReference>